<gene>
    <name evidence="2" type="ORF">PoB_005950200</name>
</gene>
<comment type="caution">
    <text evidence="2">The sequence shown here is derived from an EMBL/GenBank/DDBJ whole genome shotgun (WGS) entry which is preliminary data.</text>
</comment>
<dbReference type="AlphaFoldDB" id="A0AAV4CM21"/>
<evidence type="ECO:0000313" key="2">
    <source>
        <dbReference type="EMBL" id="GFO32997.1"/>
    </source>
</evidence>
<evidence type="ECO:0000256" key="1">
    <source>
        <dbReference type="SAM" id="MobiDB-lite"/>
    </source>
</evidence>
<protein>
    <submittedName>
        <fullName evidence="2">Uncharacterized protein</fullName>
    </submittedName>
</protein>
<reference evidence="2 3" key="1">
    <citation type="journal article" date="2021" name="Elife">
        <title>Chloroplast acquisition without the gene transfer in kleptoplastic sea slugs, Plakobranchus ocellatus.</title>
        <authorList>
            <person name="Maeda T."/>
            <person name="Takahashi S."/>
            <person name="Yoshida T."/>
            <person name="Shimamura S."/>
            <person name="Takaki Y."/>
            <person name="Nagai Y."/>
            <person name="Toyoda A."/>
            <person name="Suzuki Y."/>
            <person name="Arimoto A."/>
            <person name="Ishii H."/>
            <person name="Satoh N."/>
            <person name="Nishiyama T."/>
            <person name="Hasebe M."/>
            <person name="Maruyama T."/>
            <person name="Minagawa J."/>
            <person name="Obokata J."/>
            <person name="Shigenobu S."/>
        </authorList>
    </citation>
    <scope>NUCLEOTIDE SEQUENCE [LARGE SCALE GENOMIC DNA]</scope>
</reference>
<feature type="region of interest" description="Disordered" evidence="1">
    <location>
        <begin position="50"/>
        <end position="83"/>
    </location>
</feature>
<dbReference type="EMBL" id="BLXT01006709">
    <property type="protein sequence ID" value="GFO32997.1"/>
    <property type="molecule type" value="Genomic_DNA"/>
</dbReference>
<name>A0AAV4CM21_9GAST</name>
<organism evidence="2 3">
    <name type="scientific">Plakobranchus ocellatus</name>
    <dbReference type="NCBI Taxonomy" id="259542"/>
    <lineage>
        <taxon>Eukaryota</taxon>
        <taxon>Metazoa</taxon>
        <taxon>Spiralia</taxon>
        <taxon>Lophotrochozoa</taxon>
        <taxon>Mollusca</taxon>
        <taxon>Gastropoda</taxon>
        <taxon>Heterobranchia</taxon>
        <taxon>Euthyneura</taxon>
        <taxon>Panpulmonata</taxon>
        <taxon>Sacoglossa</taxon>
        <taxon>Placobranchoidea</taxon>
        <taxon>Plakobranchidae</taxon>
        <taxon>Plakobranchus</taxon>
    </lineage>
</organism>
<proteinExistence type="predicted"/>
<accession>A0AAV4CM21</accession>
<evidence type="ECO:0000313" key="3">
    <source>
        <dbReference type="Proteomes" id="UP000735302"/>
    </source>
</evidence>
<keyword evidence="3" id="KW-1185">Reference proteome</keyword>
<sequence>MIKFPHAREKASEAAQRVQLEKVSKLGNWEAGIESKCDIGRQEGCLTLGGPTPLKEKHKTPGWQLPLPKPAFLQGHNSGSIRQ</sequence>
<dbReference type="Proteomes" id="UP000735302">
    <property type="component" value="Unassembled WGS sequence"/>
</dbReference>